<protein>
    <recommendedName>
        <fullName evidence="3">WXG100 family type VII secretion target</fullName>
    </recommendedName>
</protein>
<keyword evidence="2" id="KW-1185">Reference proteome</keyword>
<name>A0ABW2LJ93_9PSEU</name>
<evidence type="ECO:0000313" key="1">
    <source>
        <dbReference type="EMBL" id="MFC7341449.1"/>
    </source>
</evidence>
<gene>
    <name evidence="1" type="ORF">ACFQRI_08480</name>
</gene>
<sequence length="106" mass="11293">MSGFRSDLASLSGRADEFAEHAERARRAAADLRRAVESAGQCWGRDEIGQRFAAAHRAPAEETLAAVEEIPGRLREMGDKLAATADTARSADLANADEIGRLAGEV</sequence>
<reference evidence="2" key="1">
    <citation type="journal article" date="2019" name="Int. J. Syst. Evol. Microbiol.">
        <title>The Global Catalogue of Microorganisms (GCM) 10K type strain sequencing project: providing services to taxonomists for standard genome sequencing and annotation.</title>
        <authorList>
            <consortium name="The Broad Institute Genomics Platform"/>
            <consortium name="The Broad Institute Genome Sequencing Center for Infectious Disease"/>
            <person name="Wu L."/>
            <person name="Ma J."/>
        </authorList>
    </citation>
    <scope>NUCLEOTIDE SEQUENCE [LARGE SCALE GENOMIC DNA]</scope>
    <source>
        <strain evidence="2">WLHS5</strain>
    </source>
</reference>
<dbReference type="Gene3D" id="1.10.287.1060">
    <property type="entry name" value="ESAT-6-like"/>
    <property type="match status" value="1"/>
</dbReference>
<evidence type="ECO:0008006" key="3">
    <source>
        <dbReference type="Google" id="ProtNLM"/>
    </source>
</evidence>
<dbReference type="EMBL" id="JBHTCJ010000003">
    <property type="protein sequence ID" value="MFC7341449.1"/>
    <property type="molecule type" value="Genomic_DNA"/>
</dbReference>
<dbReference type="RefSeq" id="WP_380666303.1">
    <property type="nucleotide sequence ID" value="NZ_JBHTCJ010000003.1"/>
</dbReference>
<dbReference type="Proteomes" id="UP001596504">
    <property type="component" value="Unassembled WGS sequence"/>
</dbReference>
<evidence type="ECO:0000313" key="2">
    <source>
        <dbReference type="Proteomes" id="UP001596504"/>
    </source>
</evidence>
<dbReference type="SUPFAM" id="SSF140453">
    <property type="entry name" value="EsxAB dimer-like"/>
    <property type="match status" value="1"/>
</dbReference>
<accession>A0ABW2LJ93</accession>
<proteinExistence type="predicted"/>
<comment type="caution">
    <text evidence="1">The sequence shown here is derived from an EMBL/GenBank/DDBJ whole genome shotgun (WGS) entry which is preliminary data.</text>
</comment>
<dbReference type="InterPro" id="IPR036689">
    <property type="entry name" value="ESAT-6-like_sf"/>
</dbReference>
<organism evidence="1 2">
    <name type="scientific">Saccharopolyspora griseoalba</name>
    <dbReference type="NCBI Taxonomy" id="1431848"/>
    <lineage>
        <taxon>Bacteria</taxon>
        <taxon>Bacillati</taxon>
        <taxon>Actinomycetota</taxon>
        <taxon>Actinomycetes</taxon>
        <taxon>Pseudonocardiales</taxon>
        <taxon>Pseudonocardiaceae</taxon>
        <taxon>Saccharopolyspora</taxon>
    </lineage>
</organism>